<name>A0AAW0FJB0_9APHY</name>
<dbReference type="Pfam" id="PF24883">
    <property type="entry name" value="NPHP3_N"/>
    <property type="match status" value="1"/>
</dbReference>
<dbReference type="InterPro" id="IPR027417">
    <property type="entry name" value="P-loop_NTPase"/>
</dbReference>
<evidence type="ECO:0000313" key="6">
    <source>
        <dbReference type="Proteomes" id="UP001385951"/>
    </source>
</evidence>
<comment type="caution">
    <text evidence="5">The sequence shown here is derived from an EMBL/GenBank/DDBJ whole genome shotgun (WGS) entry which is preliminary data.</text>
</comment>
<feature type="compositionally biased region" description="Acidic residues" evidence="2">
    <location>
        <begin position="143"/>
        <end position="156"/>
    </location>
</feature>
<dbReference type="SUPFAM" id="SSF50998">
    <property type="entry name" value="Quinoprotein alcohol dehydrogenase-like"/>
    <property type="match status" value="1"/>
</dbReference>
<dbReference type="InterPro" id="IPR001680">
    <property type="entry name" value="WD40_rpt"/>
</dbReference>
<protein>
    <recommendedName>
        <fullName evidence="7">C2 domain-containing protein</fullName>
    </recommendedName>
</protein>
<dbReference type="PROSITE" id="PS50837">
    <property type="entry name" value="NACHT"/>
    <property type="match status" value="1"/>
</dbReference>
<keyword evidence="6" id="KW-1185">Reference proteome</keyword>
<reference evidence="5 6" key="1">
    <citation type="submission" date="2022-09" db="EMBL/GenBank/DDBJ databases">
        <authorList>
            <person name="Palmer J.M."/>
        </authorList>
    </citation>
    <scope>NUCLEOTIDE SEQUENCE [LARGE SCALE GENOMIC DNA]</scope>
    <source>
        <strain evidence="5 6">DSM 7382</strain>
    </source>
</reference>
<dbReference type="InterPro" id="IPR035892">
    <property type="entry name" value="C2_domain_sf"/>
</dbReference>
<dbReference type="SUPFAM" id="SSF50978">
    <property type="entry name" value="WD40 repeat-like"/>
    <property type="match status" value="1"/>
</dbReference>
<dbReference type="SUPFAM" id="SSF82171">
    <property type="entry name" value="DPP6 N-terminal domain-like"/>
    <property type="match status" value="1"/>
</dbReference>
<dbReference type="InterPro" id="IPR056884">
    <property type="entry name" value="NPHP3-like_N"/>
</dbReference>
<dbReference type="Gene3D" id="2.130.10.10">
    <property type="entry name" value="YVTN repeat-like/Quinoprotein amine dehydrogenase"/>
    <property type="match status" value="3"/>
</dbReference>
<dbReference type="InterPro" id="IPR007111">
    <property type="entry name" value="NACHT_NTPase"/>
</dbReference>
<dbReference type="PROSITE" id="PS50004">
    <property type="entry name" value="C2"/>
    <property type="match status" value="1"/>
</dbReference>
<evidence type="ECO:0000313" key="5">
    <source>
        <dbReference type="EMBL" id="KAK7676720.1"/>
    </source>
</evidence>
<dbReference type="SUPFAM" id="SSF49562">
    <property type="entry name" value="C2 domain (Calcium/lipid-binding domain, CaLB)"/>
    <property type="match status" value="1"/>
</dbReference>
<proteinExistence type="predicted"/>
<evidence type="ECO:0000256" key="2">
    <source>
        <dbReference type="SAM" id="MobiDB-lite"/>
    </source>
</evidence>
<dbReference type="Proteomes" id="UP001385951">
    <property type="component" value="Unassembled WGS sequence"/>
</dbReference>
<dbReference type="Pfam" id="PF00168">
    <property type="entry name" value="C2"/>
    <property type="match status" value="1"/>
</dbReference>
<dbReference type="EMBL" id="JASBNA010000106">
    <property type="protein sequence ID" value="KAK7676720.1"/>
    <property type="molecule type" value="Genomic_DNA"/>
</dbReference>
<dbReference type="SMART" id="SM00320">
    <property type="entry name" value="WD40"/>
    <property type="match status" value="5"/>
</dbReference>
<organism evidence="5 6">
    <name type="scientific">Cerrena zonata</name>
    <dbReference type="NCBI Taxonomy" id="2478898"/>
    <lineage>
        <taxon>Eukaryota</taxon>
        <taxon>Fungi</taxon>
        <taxon>Dikarya</taxon>
        <taxon>Basidiomycota</taxon>
        <taxon>Agaricomycotina</taxon>
        <taxon>Agaricomycetes</taxon>
        <taxon>Polyporales</taxon>
        <taxon>Cerrenaceae</taxon>
        <taxon>Cerrena</taxon>
    </lineage>
</organism>
<evidence type="ECO:0000256" key="1">
    <source>
        <dbReference type="ARBA" id="ARBA00022737"/>
    </source>
</evidence>
<dbReference type="Gene3D" id="3.40.50.300">
    <property type="entry name" value="P-loop containing nucleotide triphosphate hydrolases"/>
    <property type="match status" value="1"/>
</dbReference>
<dbReference type="SMART" id="SM00239">
    <property type="entry name" value="C2"/>
    <property type="match status" value="1"/>
</dbReference>
<gene>
    <name evidence="5" type="ORF">QCA50_020296</name>
</gene>
<dbReference type="Gene3D" id="2.60.40.150">
    <property type="entry name" value="C2 domain"/>
    <property type="match status" value="1"/>
</dbReference>
<dbReference type="InterPro" id="IPR036322">
    <property type="entry name" value="WD40_repeat_dom_sf"/>
</dbReference>
<dbReference type="PANTHER" id="PTHR10039:SF17">
    <property type="entry name" value="FUNGAL STAND N-TERMINAL GOODBYE DOMAIN-CONTAINING PROTEIN-RELATED"/>
    <property type="match status" value="1"/>
</dbReference>
<dbReference type="SUPFAM" id="SSF52540">
    <property type="entry name" value="P-loop containing nucleoside triphosphate hydrolases"/>
    <property type="match status" value="1"/>
</dbReference>
<accession>A0AAW0FJB0</accession>
<evidence type="ECO:0008006" key="7">
    <source>
        <dbReference type="Google" id="ProtNLM"/>
    </source>
</evidence>
<dbReference type="InterPro" id="IPR015943">
    <property type="entry name" value="WD40/YVTN_repeat-like_dom_sf"/>
</dbReference>
<evidence type="ECO:0000259" key="4">
    <source>
        <dbReference type="PROSITE" id="PS50837"/>
    </source>
</evidence>
<feature type="domain" description="NACHT" evidence="4">
    <location>
        <begin position="418"/>
        <end position="562"/>
    </location>
</feature>
<feature type="region of interest" description="Disordered" evidence="2">
    <location>
        <begin position="137"/>
        <end position="162"/>
    </location>
</feature>
<keyword evidence="1" id="KW-0677">Repeat</keyword>
<sequence>MALPPKLILHVHRVSDVQLEKWFVHKPPKLYVEIEIKTSDSIHRPKTKEIRDINAQWEEEFVLDGTKDNQIVRFYLKHSPTIGRDRTIGEAECILSELLPLSGTPPTQKDLKLYDIKGTGLIGTIVVSAGYRGSQDEAQLSSEDVEEIPYEEDTQESPDNAIQNVADDTADLPEEMPEPSIETQELSKDAVQHLFAEANTVVTERLGPDSLFGKVGQLRDRLGKLSGIVSTIDKLAELHPWVDLAWQVCSSLYKVAEKQYIADEKIIDLVATIEATFGFIEDAEKIKEDAIPLRPIIEDLLRQVAECATFICAYLQPSFTKRAAKGLLTDTTKKIAEFTAQFVKLRESLKEKVQLHTGLVSSKVLGVVEALREFSIINVLKPSDMNAANRPLCLHGTREGILQRIMDWVENVDDNEQNILWLHGLAGSGKSTIANTVAARLHELRRRGAFLFFERNKTDRDAVIRTMAAQLAIADPILRSRICAAIDEDRSIVDNSLTKQFADLLRRPLTTAAQTLLGPIVIVLDALDEYGDVNSRRSLLNLIANEFTQLPTNFRFLITSRPELDIDSLLWWNPKITSISLNEIRDTIPEIHLYLASELAHIRKVKGMPDNWPRENDLDEVADMSEGLFIWASTLSKFLLSTNDPAETLRSILWSGNADHEKRLDQLYATVLNARNDWHSGLGEQFRVVARIALLSETPLSDIDIDQLLERPDGKSCRGIFEDFHCLFDHNPGWPIRPLHASFGDYLIDITRSGGQPWSLARCDADHYLVLRCFDIMSTQLCFNICNFETSGQLNKEYPDLKERIEKHISPQLRYASMYWWYHLKRIQTWQEDVGSALRSFSKEKLLSWLEVVSLVGSVYKTIRACDIAYTFAEDTDSELATLWTNLRMFIDEYDKAISDSALHVYVSAHCSPFTKIHNWNPQPGTVTQLTHNHDIFHRSLSHTTSCKHHLACSPDRLLLLSDCSSGSLWVQWKLLQDNETAQSSAQLERPYPEDPHCRPLCITVSSDCRKVAGYFNNKDICIWDVGTSRVEFYSRTLKGDIDMRSLVFHPLDSDQLATLSSNMISVWNIAEDKAHIMCSVGLVDAGNPISITWSPDGTYLALYGFCGTSTVWSINKTSSTIALQNNLSASDKCDLCFSLKAQSHILFTHSKGLVLYDFKSNEQVFGPYTATNNRTLITSFQHCTLSSDGSLIAASSSYTIQIFEAESGKLYQDPIVAPDDIDRVTFLPDGKKIAALVGDTVYTWELCRGSQVSNMVQFDQNKRGHLAGDITSVSFLPDGTRFLSSSEDGTVHVRRSTDCMLRKVYWPSLRNPRAVTSAVSSADNKTMYLALDDGTVRTPSGNILYRPKERQLIVNLHVYVSQKTFEEHIIFSLYGLKKTFTIPSNGNPKQDLREISLGRNWHCSAISSNGLIASFSSESGAVEFINLEGDHSPNSLLIPKHTHLDKLFFSQKGDMLASLGGSQIRSEYGINVWDIKSATCLRTLSLPEVSLHPFVGFSAILNANLLAFVGGILSSIIIYDIEKGALVHILHSWDCFLHLDIHGSKMVSSSFNRIIMWDLSALHTVETTPHPDAAGTLPSICSSSASPQWSIQHKDRISTGWVLGSNGERLLWVPGKLRNRLDPPGSTHVISRYSRMKWPDLIPDLDWLKGHEGVGRFSMK</sequence>
<dbReference type="InterPro" id="IPR000008">
    <property type="entry name" value="C2_dom"/>
</dbReference>
<evidence type="ECO:0000259" key="3">
    <source>
        <dbReference type="PROSITE" id="PS50004"/>
    </source>
</evidence>
<dbReference type="InterPro" id="IPR011047">
    <property type="entry name" value="Quinoprotein_ADH-like_sf"/>
</dbReference>
<dbReference type="PANTHER" id="PTHR10039">
    <property type="entry name" value="AMELOGENIN"/>
    <property type="match status" value="1"/>
</dbReference>
<feature type="domain" description="C2" evidence="3">
    <location>
        <begin position="1"/>
        <end position="108"/>
    </location>
</feature>